<protein>
    <submittedName>
        <fullName evidence="2">Uncharacterized conserved protein</fullName>
    </submittedName>
</protein>
<feature type="transmembrane region" description="Helical" evidence="1">
    <location>
        <begin position="120"/>
        <end position="153"/>
    </location>
</feature>
<keyword evidence="1" id="KW-0812">Transmembrane</keyword>
<dbReference type="EMBL" id="FNCE01000005">
    <property type="protein sequence ID" value="SDG10931.1"/>
    <property type="molecule type" value="Genomic_DNA"/>
</dbReference>
<feature type="transmembrane region" description="Helical" evidence="1">
    <location>
        <begin position="159"/>
        <end position="183"/>
    </location>
</feature>
<dbReference type="Pfam" id="PF06055">
    <property type="entry name" value="ExoD"/>
    <property type="match status" value="1"/>
</dbReference>
<keyword evidence="3" id="KW-1185">Reference proteome</keyword>
<dbReference type="AlphaFoldDB" id="A0A1G7RJK2"/>
<keyword evidence="1" id="KW-0472">Membrane</keyword>
<dbReference type="STRING" id="1082479.SAMN05216241_105159"/>
<name>A0A1G7RJK2_9PROT</name>
<reference evidence="2 3" key="1">
    <citation type="submission" date="2016-10" db="EMBL/GenBank/DDBJ databases">
        <authorList>
            <person name="de Groot N.N."/>
        </authorList>
    </citation>
    <scope>NUCLEOTIDE SEQUENCE [LARGE SCALE GENOMIC DNA]</scope>
    <source>
        <strain evidence="2 3">DSM 25584</strain>
    </source>
</reference>
<evidence type="ECO:0000313" key="3">
    <source>
        <dbReference type="Proteomes" id="UP000199415"/>
    </source>
</evidence>
<accession>A0A1G7RJK2</accession>
<dbReference type="Proteomes" id="UP000199415">
    <property type="component" value="Unassembled WGS sequence"/>
</dbReference>
<feature type="transmembrane region" description="Helical" evidence="1">
    <location>
        <begin position="33"/>
        <end position="66"/>
    </location>
</feature>
<keyword evidence="1" id="KW-1133">Transmembrane helix</keyword>
<dbReference type="InterPro" id="IPR010331">
    <property type="entry name" value="ExoD"/>
</dbReference>
<dbReference type="PANTHER" id="PTHR41795">
    <property type="entry name" value="EXOPOLYSACCHARIDE SYNTHESIS PROTEIN"/>
    <property type="match status" value="1"/>
</dbReference>
<gene>
    <name evidence="2" type="ORF">SAMN05216241_105159</name>
</gene>
<dbReference type="PANTHER" id="PTHR41795:SF1">
    <property type="entry name" value="EXOPOLYSACCHARIDE SYNTHESIS PROTEIN"/>
    <property type="match status" value="1"/>
</dbReference>
<dbReference type="PIRSF" id="PIRSF033239">
    <property type="entry name" value="ExoD"/>
    <property type="match status" value="1"/>
</dbReference>
<evidence type="ECO:0000256" key="1">
    <source>
        <dbReference type="SAM" id="Phobius"/>
    </source>
</evidence>
<proteinExistence type="predicted"/>
<sequence length="189" mass="20127">MPTSAILRRLMHDAPADTVTLAWIVTRLGDRSFGIVLLLVALIGLLPGASPVMGLLLTVPAVQMLLGREVPRLPRRIAARPLSAPRFTRLVARLAPALERMERLVRPRWRTPFGATKRGIGLVVLLLAATMLAPLPFSHVLPVFAIGLLALAFLEEDGVLLALALAAATVSLGVTAAMVWGAVEAGMLL</sequence>
<evidence type="ECO:0000313" key="2">
    <source>
        <dbReference type="EMBL" id="SDG10931.1"/>
    </source>
</evidence>
<organism evidence="2 3">
    <name type="scientific">Limimonas halophila</name>
    <dbReference type="NCBI Taxonomy" id="1082479"/>
    <lineage>
        <taxon>Bacteria</taxon>
        <taxon>Pseudomonadati</taxon>
        <taxon>Pseudomonadota</taxon>
        <taxon>Alphaproteobacteria</taxon>
        <taxon>Rhodospirillales</taxon>
        <taxon>Rhodovibrionaceae</taxon>
        <taxon>Limimonas</taxon>
    </lineage>
</organism>